<evidence type="ECO:0000313" key="12">
    <source>
        <dbReference type="EMBL" id="SEP29951.1"/>
    </source>
</evidence>
<dbReference type="EMBL" id="FODY01000017">
    <property type="protein sequence ID" value="SEP29951.1"/>
    <property type="molecule type" value="Genomic_DNA"/>
</dbReference>
<evidence type="ECO:0000256" key="3">
    <source>
        <dbReference type="ARBA" id="ARBA00021356"/>
    </source>
</evidence>
<dbReference type="InterPro" id="IPR013785">
    <property type="entry name" value="Aldolase_TIM"/>
</dbReference>
<comment type="similarity">
    <text evidence="2 10">Belongs to the organic radical-activating enzymes family.</text>
</comment>
<evidence type="ECO:0000256" key="4">
    <source>
        <dbReference type="ARBA" id="ARBA00022485"/>
    </source>
</evidence>
<evidence type="ECO:0000259" key="11">
    <source>
        <dbReference type="PROSITE" id="PS51918"/>
    </source>
</evidence>
<evidence type="ECO:0000313" key="13">
    <source>
        <dbReference type="Proteomes" id="UP000198847"/>
    </source>
</evidence>
<dbReference type="GO" id="GO:0005737">
    <property type="term" value="C:cytoplasm"/>
    <property type="evidence" value="ECO:0007669"/>
    <property type="project" value="UniProtKB-SubCell"/>
</dbReference>
<evidence type="ECO:0000256" key="9">
    <source>
        <dbReference type="ARBA" id="ARBA00023014"/>
    </source>
</evidence>
<proteinExistence type="inferred from homology"/>
<comment type="subcellular location">
    <subcellularLocation>
        <location evidence="10">Cytoplasm</location>
    </subcellularLocation>
</comment>
<reference evidence="12 13" key="1">
    <citation type="submission" date="2016-10" db="EMBL/GenBank/DDBJ databases">
        <authorList>
            <person name="de Groot N.N."/>
        </authorList>
    </citation>
    <scope>NUCLEOTIDE SEQUENCE [LARGE SCALE GENOMIC DNA]</scope>
    <source>
        <strain evidence="12 13">DSM 13305</strain>
    </source>
</reference>
<dbReference type="GO" id="GO:0051539">
    <property type="term" value="F:4 iron, 4 sulfur cluster binding"/>
    <property type="evidence" value="ECO:0007669"/>
    <property type="project" value="UniProtKB-UniRule"/>
</dbReference>
<keyword evidence="4 10" id="KW-0004">4Fe-4S</keyword>
<comment type="cofactor">
    <cofactor evidence="10">
        <name>[4Fe-4S] cluster</name>
        <dbReference type="ChEBI" id="CHEBI:49883"/>
    </cofactor>
    <text evidence="10">Binds 1 [4Fe-4S] cluster. The cluster is coordinated with 3 cysteines and an exchangeable S-adenosyl-L-methionine.</text>
</comment>
<keyword evidence="10" id="KW-0963">Cytoplasm</keyword>
<keyword evidence="12" id="KW-0456">Lyase</keyword>
<keyword evidence="12" id="KW-0670">Pyruvate</keyword>
<feature type="domain" description="Radical SAM core" evidence="11">
    <location>
        <begin position="14"/>
        <end position="235"/>
    </location>
</feature>
<dbReference type="SFLD" id="SFLDG01066">
    <property type="entry name" value="organic_radical-activating_enz"/>
    <property type="match status" value="1"/>
</dbReference>
<evidence type="ECO:0000256" key="5">
    <source>
        <dbReference type="ARBA" id="ARBA00022691"/>
    </source>
</evidence>
<dbReference type="PROSITE" id="PS01087">
    <property type="entry name" value="RADICAL_ACTIVATING"/>
    <property type="match status" value="1"/>
</dbReference>
<evidence type="ECO:0000256" key="1">
    <source>
        <dbReference type="ARBA" id="ARBA00003141"/>
    </source>
</evidence>
<dbReference type="GO" id="GO:0046872">
    <property type="term" value="F:metal ion binding"/>
    <property type="evidence" value="ECO:0007669"/>
    <property type="project" value="UniProtKB-UniRule"/>
</dbReference>
<dbReference type="InterPro" id="IPR001989">
    <property type="entry name" value="Radical_activat_CS"/>
</dbReference>
<protein>
    <recommendedName>
        <fullName evidence="3 10">Pyruvate formate-lyase-activating enzyme</fullName>
        <ecNumber evidence="10">1.97.1.4</ecNumber>
    </recommendedName>
</protein>
<dbReference type="GO" id="GO:0016829">
    <property type="term" value="F:lyase activity"/>
    <property type="evidence" value="ECO:0007669"/>
    <property type="project" value="UniProtKB-KW"/>
</dbReference>
<keyword evidence="6 10" id="KW-0479">Metal-binding</keyword>
<dbReference type="STRING" id="112903.SAMN04490178_11744"/>
<dbReference type="InterPro" id="IPR007197">
    <property type="entry name" value="rSAM"/>
</dbReference>
<dbReference type="Gene3D" id="3.20.20.70">
    <property type="entry name" value="Aldolase class I"/>
    <property type="match status" value="1"/>
</dbReference>
<keyword evidence="13" id="KW-1185">Reference proteome</keyword>
<evidence type="ECO:0000256" key="6">
    <source>
        <dbReference type="ARBA" id="ARBA00022723"/>
    </source>
</evidence>
<dbReference type="OrthoDB" id="9782387at2"/>
<evidence type="ECO:0000256" key="2">
    <source>
        <dbReference type="ARBA" id="ARBA00009777"/>
    </source>
</evidence>
<gene>
    <name evidence="12" type="ORF">SAMN04490178_11744</name>
</gene>
<dbReference type="PANTHER" id="PTHR30352:SF5">
    <property type="entry name" value="PYRUVATE FORMATE-LYASE 1-ACTIVATING ENZYME"/>
    <property type="match status" value="1"/>
</dbReference>
<organism evidence="12 13">
    <name type="scientific">Propionispora vibrioides</name>
    <dbReference type="NCBI Taxonomy" id="112903"/>
    <lineage>
        <taxon>Bacteria</taxon>
        <taxon>Bacillati</taxon>
        <taxon>Bacillota</taxon>
        <taxon>Negativicutes</taxon>
        <taxon>Selenomonadales</taxon>
        <taxon>Sporomusaceae</taxon>
        <taxon>Propionispora</taxon>
    </lineage>
</organism>
<sequence length="240" mass="26160">MQGYYHSIETFGTVDGPGIRYVLFLSGCNLGCSFCHNPDTWQRGQKTITVDEVLADIDRYRSYYQSSGGGLTVSGGEPLLQPGFVAALFKAAQAAGLHTLLDTSGHCPPENLAAVLTHTDMVQFGLKAASPRLHHRLTGTDHRLILANLHYTSLQSSRLVVRYVLIPGLTDTPEELGLLAGIITALPNQPTVELLPYHTMGCEKWEQLNRPYALTGIPSATDLETERATGYLHSRGLTVL</sequence>
<dbReference type="SUPFAM" id="SSF102114">
    <property type="entry name" value="Radical SAM enzymes"/>
    <property type="match status" value="1"/>
</dbReference>
<dbReference type="Pfam" id="PF04055">
    <property type="entry name" value="Radical_SAM"/>
    <property type="match status" value="1"/>
</dbReference>
<dbReference type="Proteomes" id="UP000198847">
    <property type="component" value="Unassembled WGS sequence"/>
</dbReference>
<dbReference type="AlphaFoldDB" id="A0A1H8WQM4"/>
<keyword evidence="5 10" id="KW-0949">S-adenosyl-L-methionine</keyword>
<dbReference type="InterPro" id="IPR012838">
    <property type="entry name" value="PFL1_activating"/>
</dbReference>
<dbReference type="PROSITE" id="PS51918">
    <property type="entry name" value="RADICAL_SAM"/>
    <property type="match status" value="1"/>
</dbReference>
<dbReference type="InterPro" id="IPR034457">
    <property type="entry name" value="Organic_radical-activating"/>
</dbReference>
<comment type="function">
    <text evidence="1 10">Activation of pyruvate formate-lyase under anaerobic conditions by generation of an organic free radical, using S-adenosylmethionine and reduced flavodoxin as cosubstrates to produce 5'-deoxy-adenosine.</text>
</comment>
<dbReference type="GO" id="GO:0043365">
    <property type="term" value="F:[formate-C-acetyltransferase]-activating enzyme activity"/>
    <property type="evidence" value="ECO:0007669"/>
    <property type="project" value="UniProtKB-UniRule"/>
</dbReference>
<evidence type="ECO:0000256" key="8">
    <source>
        <dbReference type="ARBA" id="ARBA00023004"/>
    </source>
</evidence>
<accession>A0A1H8WQM4</accession>
<dbReference type="EC" id="1.97.1.4" evidence="10"/>
<dbReference type="PANTHER" id="PTHR30352">
    <property type="entry name" value="PYRUVATE FORMATE-LYASE-ACTIVATING ENZYME"/>
    <property type="match status" value="1"/>
</dbReference>
<keyword evidence="7 10" id="KW-0560">Oxidoreductase</keyword>
<dbReference type="RefSeq" id="WP_091748491.1">
    <property type="nucleotide sequence ID" value="NZ_FODY01000017.1"/>
</dbReference>
<dbReference type="NCBIfam" id="TIGR02493">
    <property type="entry name" value="PFLA"/>
    <property type="match status" value="1"/>
</dbReference>
<dbReference type="SFLD" id="SFLDS00029">
    <property type="entry name" value="Radical_SAM"/>
    <property type="match status" value="1"/>
</dbReference>
<comment type="catalytic activity">
    <reaction evidence="10">
        <text>glycyl-[formate C-acetyltransferase] + reduced [flavodoxin] + S-adenosyl-L-methionine = glycin-2-yl radical-[formate C-acetyltransferase] + semiquinone [flavodoxin] + 5'-deoxyadenosine + L-methionine + H(+)</text>
        <dbReference type="Rhea" id="RHEA:19225"/>
        <dbReference type="Rhea" id="RHEA-COMP:10622"/>
        <dbReference type="Rhea" id="RHEA-COMP:12190"/>
        <dbReference type="Rhea" id="RHEA-COMP:12191"/>
        <dbReference type="Rhea" id="RHEA-COMP:14480"/>
        <dbReference type="ChEBI" id="CHEBI:15378"/>
        <dbReference type="ChEBI" id="CHEBI:17319"/>
        <dbReference type="ChEBI" id="CHEBI:29947"/>
        <dbReference type="ChEBI" id="CHEBI:32722"/>
        <dbReference type="ChEBI" id="CHEBI:57618"/>
        <dbReference type="ChEBI" id="CHEBI:57844"/>
        <dbReference type="ChEBI" id="CHEBI:59789"/>
        <dbReference type="ChEBI" id="CHEBI:140311"/>
        <dbReference type="EC" id="1.97.1.4"/>
    </reaction>
</comment>
<dbReference type="CDD" id="cd01335">
    <property type="entry name" value="Radical_SAM"/>
    <property type="match status" value="1"/>
</dbReference>
<name>A0A1H8WQM4_9FIRM</name>
<evidence type="ECO:0000256" key="10">
    <source>
        <dbReference type="RuleBase" id="RU362053"/>
    </source>
</evidence>
<evidence type="ECO:0000256" key="7">
    <source>
        <dbReference type="ARBA" id="ARBA00023002"/>
    </source>
</evidence>
<keyword evidence="9 10" id="KW-0411">Iron-sulfur</keyword>
<dbReference type="InterPro" id="IPR058240">
    <property type="entry name" value="rSAM_sf"/>
</dbReference>
<keyword evidence="8 10" id="KW-0408">Iron</keyword>